<feature type="domain" description="DUF4145" evidence="3">
    <location>
        <begin position="26"/>
        <end position="110"/>
    </location>
</feature>
<feature type="compositionally biased region" description="Polar residues" evidence="2">
    <location>
        <begin position="161"/>
        <end position="176"/>
    </location>
</feature>
<keyword evidence="1" id="KW-0175">Coiled coil</keyword>
<evidence type="ECO:0000256" key="1">
    <source>
        <dbReference type="SAM" id="Coils"/>
    </source>
</evidence>
<protein>
    <recommendedName>
        <fullName evidence="3">DUF4145 domain-containing protein</fullName>
    </recommendedName>
</protein>
<feature type="region of interest" description="Disordered" evidence="2">
    <location>
        <begin position="156"/>
        <end position="176"/>
    </location>
</feature>
<proteinExistence type="predicted"/>
<sequence length="769" mass="88551">MYNDESIFSFLKNDCPEAAKAAIQMEQYIFSDPATAGTKARIAVEFLLKNVFIIEEIQEGYNLSLNDMISYLSTQDYIRSEIKLALDQVRRTGNKATHTNEMSLLDALGLHKQLFKVASWYYETYVTYDGTIKPYREPLQKPPSLTIEEIFKAFEEREQETSSNTKSNESGNSSPFTKAIDETAAVTELEVNQVDNLKSTTSTLREQLSKLKDSSKEAIESANELSDFKKYLHIDRQIQKRLVDYLKNEIPPKLILLSGGVGDGKSHLLAYLKSEHQDLISDFTIHNDATESFSPELSALQTLEKILSAHSDDQVDMVNKHTIVAINLGVLHNFINSDYGAKFQNLRMFVEESGVFEDKIVPWYANEDQSTILFNLSDNHSYELTANGPTSSFYKEMLKKVFAADEANPFYLSYKKDVKEDKKNYLHENYEFLQSPEIQEQLIQLVIQAIVKYKLVISTRAFLSFIADILIGNDNNEELRVLDQITPNILFASGERSELLRAISNLDPINTRSSTVDDLLIDLRLNNNWGLVHEQTVYNSLAKQWLENNSLNEDDPLDQTFKYKFTSMLRCALLTNKELSNVYSDDSLGDPIFNEFIIDLFHFNKGNKQKIKDFYSVFKSIMFNWKGQPKKGFILINQREDHYKLAQRFSPQANPIESTPFIQNQGDVLYYFKTNISIAFLKSEQGYHSNIKLDIDFTLYKLLYKVARGYRPTTAEEEIAVNFMEFMEKMMSVGERQTELLVDFPDQNKTYKLRADGFGSFKEIIFERE</sequence>
<name>A0ABM6JVQ8_SPOUR</name>
<keyword evidence="5" id="KW-1185">Reference proteome</keyword>
<evidence type="ECO:0000313" key="5">
    <source>
        <dbReference type="Proteomes" id="UP000192486"/>
    </source>
</evidence>
<accession>A0ABM6JVQ8</accession>
<organism evidence="4 5">
    <name type="scientific">Sporosarcina ureae</name>
    <dbReference type="NCBI Taxonomy" id="1571"/>
    <lineage>
        <taxon>Bacteria</taxon>
        <taxon>Bacillati</taxon>
        <taxon>Bacillota</taxon>
        <taxon>Bacilli</taxon>
        <taxon>Bacillales</taxon>
        <taxon>Caryophanaceae</taxon>
        <taxon>Sporosarcina</taxon>
    </lineage>
</organism>
<dbReference type="Proteomes" id="UP000192486">
    <property type="component" value="Chromosome"/>
</dbReference>
<gene>
    <name evidence="4" type="ORF">SporoS204_07525</name>
</gene>
<evidence type="ECO:0000256" key="2">
    <source>
        <dbReference type="SAM" id="MobiDB-lite"/>
    </source>
</evidence>
<dbReference type="RefSeq" id="WP_029055189.1">
    <property type="nucleotide sequence ID" value="NZ_CP015108.1"/>
</dbReference>
<dbReference type="NCBIfam" id="TIGR03238">
    <property type="entry name" value="dnd_assoc_3"/>
    <property type="match status" value="1"/>
</dbReference>
<evidence type="ECO:0000259" key="3">
    <source>
        <dbReference type="Pfam" id="PF13643"/>
    </source>
</evidence>
<dbReference type="Pfam" id="PF13643">
    <property type="entry name" value="DUF4145"/>
    <property type="match status" value="1"/>
</dbReference>
<dbReference type="InterPro" id="IPR017647">
    <property type="entry name" value="Dnd_assoc_3"/>
</dbReference>
<dbReference type="EMBL" id="CP015108">
    <property type="protein sequence ID" value="ARF14008.1"/>
    <property type="molecule type" value="Genomic_DNA"/>
</dbReference>
<feature type="coiled-coil region" evidence="1">
    <location>
        <begin position="194"/>
        <end position="225"/>
    </location>
</feature>
<dbReference type="InterPro" id="IPR025285">
    <property type="entry name" value="DUF4145"/>
</dbReference>
<evidence type="ECO:0000313" key="4">
    <source>
        <dbReference type="EMBL" id="ARF14008.1"/>
    </source>
</evidence>
<reference evidence="4 5" key="1">
    <citation type="submission" date="2016-04" db="EMBL/GenBank/DDBJ databases">
        <title>Comparative Genomics and Epigenetics of Sporosarcina ureae.</title>
        <authorList>
            <person name="Oliver A.S."/>
            <person name="Cooper K.K."/>
        </authorList>
    </citation>
    <scope>NUCLEOTIDE SEQUENCE [LARGE SCALE GENOMIC DNA]</scope>
    <source>
        <strain evidence="4 5">S204</strain>
    </source>
</reference>